<evidence type="ECO:0000256" key="1">
    <source>
        <dbReference type="ARBA" id="ARBA00004123"/>
    </source>
</evidence>
<feature type="compositionally biased region" description="Low complexity" evidence="8">
    <location>
        <begin position="646"/>
        <end position="657"/>
    </location>
</feature>
<proteinExistence type="predicted"/>
<keyword evidence="7" id="KW-0539">Nucleus</keyword>
<dbReference type="PANTHER" id="PTHR10527">
    <property type="entry name" value="IMPORTIN BETA"/>
    <property type="match status" value="1"/>
</dbReference>
<sequence length="1009" mass="109394">MKEWPQLLPALEGLVQPGSDAGARVAALGLLRELAGVIGEGLLKRGAQATAMFQSCLSDNDAGVRSAACQLLLQMVEDVAHEGEAVQVLGQAMPGVTATIGGLAASPTHEDLLRDTLESLISAADEEPEFFKDHDLQNLWPLLVQLCSARHFADDDVRHSAMEAAMSIVTGNFEDFCKPEGQPFLEKIIALNIEWMFDVEQDVDAWTAQADAPEEDDEIDGDTVQLGEENLDRLAEKASDVEQCEDVFLPVLFKAIRVLMGAPDVTWQHSRAAVMAVSQVVEHIEDESWVDQCVHFIAERLAHVHPRVRFAAFQAVGQVAYDQEPYVQDSHHELLLAAIVTGLNDVNVRVATNAANAFVSFGEELDRDALEPHIDELMGRLFDRLKQAQTRSMQEQALAAIAMVGEIAEDLFEPYYKHVMPELKAIIARASSDDERTIRGKAFECVSLIGDAVGKDVFLPDAQEVMQTMATAMQKGFAADDTTREYVHEAAGRIATTLKREFKPYVPALLPSVFAVLAQRPKEVDVDSDDDDEKADMSLRMVGEKVLGLKTAVLDEMQESMSLIGTLIEALEDDYCEFLPITCQALSPLLDFPLSSGLREAAFKTWESLTECTRSAVEASKCDRGSLCELVRKFLEALLVQMAKCPDQGPRRGAPGRPAGGGDRDRWRDSEGWAGRAGEGGRRRAGEGAHAAAAARARGRRGRAGHLHGHAAPQGQGGGRGRGRRRGERGVGRRRRARGHAPVRALLPRGCGWRAHEDVPCGVRRGGLEALPRPHPEASSAGRSRRRAQPRALPGGGRGGVFGRGQRPLLAPLHGAGLPRRHRQEPGGAPVRLRCHRRGLPAARLRARGAGRGGAAGAADPEARRAPQAWAAREAKQVALATDSAIRAFGVLVRHQESTLGADAAQGWGLWLTNLPLRCDHEEGQKAHQQLLELVVASHPVITAPGNLPRVLGIFADVYKTKFSCKDLDAGIVEVARRANESMQGVAASLSEKQQKKLAQAAKDGGRAQ</sequence>
<dbReference type="EMBL" id="CAUYUJ010009746">
    <property type="protein sequence ID" value="CAK0827568.1"/>
    <property type="molecule type" value="Genomic_DNA"/>
</dbReference>
<keyword evidence="5" id="KW-0677">Repeat</keyword>
<feature type="domain" description="Importin subunit beta-1/Transportin-1-like TPR repeats" evidence="9">
    <location>
        <begin position="370"/>
        <end position="536"/>
    </location>
</feature>
<dbReference type="Pfam" id="PF18808">
    <property type="entry name" value="Importin_rep_4"/>
    <property type="match status" value="1"/>
</dbReference>
<feature type="region of interest" description="Disordered" evidence="8">
    <location>
        <begin position="764"/>
        <end position="805"/>
    </location>
</feature>
<organism evidence="11 12">
    <name type="scientific">Prorocentrum cordatum</name>
    <dbReference type="NCBI Taxonomy" id="2364126"/>
    <lineage>
        <taxon>Eukaryota</taxon>
        <taxon>Sar</taxon>
        <taxon>Alveolata</taxon>
        <taxon>Dinophyceae</taxon>
        <taxon>Prorocentrales</taxon>
        <taxon>Prorocentraceae</taxon>
        <taxon>Prorocentrum</taxon>
    </lineage>
</organism>
<dbReference type="Proteomes" id="UP001189429">
    <property type="component" value="Unassembled WGS sequence"/>
</dbReference>
<dbReference type="InterPro" id="IPR016024">
    <property type="entry name" value="ARM-type_fold"/>
</dbReference>
<dbReference type="InterPro" id="IPR040122">
    <property type="entry name" value="Importin_beta"/>
</dbReference>
<dbReference type="Gene3D" id="1.25.10.10">
    <property type="entry name" value="Leucine-rich Repeat Variant"/>
    <property type="match status" value="2"/>
</dbReference>
<gene>
    <name evidence="11" type="ORF">PCOR1329_LOCUS27074</name>
</gene>
<evidence type="ECO:0000256" key="5">
    <source>
        <dbReference type="ARBA" id="ARBA00022737"/>
    </source>
</evidence>
<evidence type="ECO:0000256" key="7">
    <source>
        <dbReference type="ARBA" id="ARBA00023242"/>
    </source>
</evidence>
<evidence type="ECO:0000256" key="6">
    <source>
        <dbReference type="ARBA" id="ARBA00022927"/>
    </source>
</evidence>
<evidence type="ECO:0000313" key="12">
    <source>
        <dbReference type="Proteomes" id="UP001189429"/>
    </source>
</evidence>
<evidence type="ECO:0000256" key="3">
    <source>
        <dbReference type="ARBA" id="ARBA00022448"/>
    </source>
</evidence>
<evidence type="ECO:0008006" key="13">
    <source>
        <dbReference type="Google" id="ProtNLM"/>
    </source>
</evidence>
<comment type="subcellular location">
    <subcellularLocation>
        <location evidence="2">Cytoplasm</location>
    </subcellularLocation>
    <subcellularLocation>
        <location evidence="1">Nucleus</location>
    </subcellularLocation>
</comment>
<feature type="compositionally biased region" description="Basic residues" evidence="8">
    <location>
        <begin position="697"/>
        <end position="709"/>
    </location>
</feature>
<evidence type="ECO:0000256" key="2">
    <source>
        <dbReference type="ARBA" id="ARBA00004496"/>
    </source>
</evidence>
<evidence type="ECO:0000259" key="10">
    <source>
        <dbReference type="Pfam" id="PF25780"/>
    </source>
</evidence>
<protein>
    <recommendedName>
        <fullName evidence="13">TOG domain-containing protein</fullName>
    </recommendedName>
</protein>
<dbReference type="InterPro" id="IPR041653">
    <property type="entry name" value="Importin_rep_4"/>
</dbReference>
<dbReference type="InterPro" id="IPR057672">
    <property type="entry name" value="TPR_IPO4/5"/>
</dbReference>
<evidence type="ECO:0000256" key="8">
    <source>
        <dbReference type="SAM" id="MobiDB-lite"/>
    </source>
</evidence>
<feature type="compositionally biased region" description="Basic residues" evidence="8">
    <location>
        <begin position="721"/>
        <end position="741"/>
    </location>
</feature>
<dbReference type="SUPFAM" id="SSF48371">
    <property type="entry name" value="ARM repeat"/>
    <property type="match status" value="1"/>
</dbReference>
<feature type="region of interest" description="Disordered" evidence="8">
    <location>
        <begin position="646"/>
        <end position="743"/>
    </location>
</feature>
<evidence type="ECO:0000256" key="4">
    <source>
        <dbReference type="ARBA" id="ARBA00022490"/>
    </source>
</evidence>
<keyword evidence="3" id="KW-0813">Transport</keyword>
<keyword evidence="4" id="KW-0963">Cytoplasm</keyword>
<accession>A0ABN9S6T4</accession>
<evidence type="ECO:0000313" key="11">
    <source>
        <dbReference type="EMBL" id="CAK0827568.1"/>
    </source>
</evidence>
<name>A0ABN9S6T4_9DINO</name>
<feature type="compositionally biased region" description="Basic and acidic residues" evidence="8">
    <location>
        <begin position="662"/>
        <end position="671"/>
    </location>
</feature>
<reference evidence="11" key="1">
    <citation type="submission" date="2023-10" db="EMBL/GenBank/DDBJ databases">
        <authorList>
            <person name="Chen Y."/>
            <person name="Shah S."/>
            <person name="Dougan E. K."/>
            <person name="Thang M."/>
            <person name="Chan C."/>
        </authorList>
    </citation>
    <scope>NUCLEOTIDE SEQUENCE [LARGE SCALE GENOMIC DNA]</scope>
</reference>
<dbReference type="Pfam" id="PF25780">
    <property type="entry name" value="TPR_IPO5"/>
    <property type="match status" value="1"/>
</dbReference>
<keyword evidence="6" id="KW-0653">Protein transport</keyword>
<feature type="region of interest" description="Disordered" evidence="8">
    <location>
        <begin position="987"/>
        <end position="1009"/>
    </location>
</feature>
<dbReference type="InterPro" id="IPR011989">
    <property type="entry name" value="ARM-like"/>
</dbReference>
<feature type="compositionally biased region" description="Gly residues" evidence="8">
    <location>
        <begin position="794"/>
        <end position="803"/>
    </location>
</feature>
<feature type="domain" description="IPO4/5-like TPR repeats" evidence="10">
    <location>
        <begin position="3"/>
        <end position="134"/>
    </location>
</feature>
<evidence type="ECO:0000259" key="9">
    <source>
        <dbReference type="Pfam" id="PF25574"/>
    </source>
</evidence>
<keyword evidence="12" id="KW-1185">Reference proteome</keyword>
<feature type="region of interest" description="Disordered" evidence="8">
    <location>
        <begin position="847"/>
        <end position="868"/>
    </location>
</feature>
<dbReference type="InterPro" id="IPR058584">
    <property type="entry name" value="IMB1_TNPO1-like_TPR"/>
</dbReference>
<dbReference type="Pfam" id="PF25574">
    <property type="entry name" value="TPR_IMB1"/>
    <property type="match status" value="1"/>
</dbReference>
<comment type="caution">
    <text evidence="11">The sequence shown here is derived from an EMBL/GenBank/DDBJ whole genome shotgun (WGS) entry which is preliminary data.</text>
</comment>